<sequence>MAVAAENQFQPPPNDLPYVLILKPPTAFSIFGDHFFDSPKFQFLKPFESPLPLPHFLLTHAQSVQAILTSASGSVTADTIRLLPRLGLVVTTSQGINHIDLSECRRRGIAVAGAGTIFSTDCADSAVGLLLDVLRKVSAGNRYVKQGLWSSQENYPLGYKLGGKQVGIVGLGSIGTEVAKRLEAFHCSISYNSRSKKPSVPYTFYPNVVELAVNCDALIICCALTNETHHLIGKEVLSALGKDGVIINIARGPIIDEKELVQCLIKREIRGAGLDVFEHEPDVPVELLALDNVVMSPHNAVCTTESLEQLRKTVVGNFEAFFSNQPLLTPVPLDDLPHLSESRMYKKLLSSNKLIWHTGKLKDMMLVEILLRLDIAVTNTAGVFSAAVAVKISAAGWYVRHGLWSAEGDYPLGSKVIISPFSVSLHKLHTTRSWDFMGLNDHSLANLLTTSNMSEGIIIGVIDTSNK</sequence>
<dbReference type="Proteomes" id="UP000701853">
    <property type="component" value="Chromosome 7"/>
</dbReference>
<proteinExistence type="inferred from homology"/>
<dbReference type="InterPro" id="IPR050223">
    <property type="entry name" value="D-isomer_2-hydroxyacid_DH"/>
</dbReference>
<dbReference type="SUPFAM" id="SSF51735">
    <property type="entry name" value="NAD(P)-binding Rossmann-fold domains"/>
    <property type="match status" value="1"/>
</dbReference>
<keyword evidence="11" id="KW-1185">Reference proteome</keyword>
<accession>A0A8J5Z0N7</accession>
<dbReference type="Pfam" id="PF02826">
    <property type="entry name" value="2-Hacid_dh_C"/>
    <property type="match status" value="1"/>
</dbReference>
<comment type="similarity">
    <text evidence="6">Belongs to the D-isomer specific 2-hydroxyacid dehydrogenase family. GyaR subfamily.</text>
</comment>
<dbReference type="GO" id="GO:0051287">
    <property type="term" value="F:NAD binding"/>
    <property type="evidence" value="ECO:0007669"/>
    <property type="project" value="InterPro"/>
</dbReference>
<dbReference type="InterPro" id="IPR006139">
    <property type="entry name" value="D-isomer_2_OHA_DH_cat_dom"/>
</dbReference>
<dbReference type="PANTHER" id="PTHR10996:SF179">
    <property type="entry name" value="D-ISOMER SPECIFIC 2-HYDROXYACID DEHYDROGENASE FAMILY PROTEIN-RELATED"/>
    <property type="match status" value="1"/>
</dbReference>
<reference evidence="10 11" key="1">
    <citation type="journal article" date="2021" name="bioRxiv">
        <title>The Gossypium anomalum genome as a resource for cotton improvement and evolutionary analysis of hybrid incompatibility.</title>
        <authorList>
            <person name="Grover C.E."/>
            <person name="Yuan D."/>
            <person name="Arick M.A."/>
            <person name="Miller E.R."/>
            <person name="Hu G."/>
            <person name="Peterson D.G."/>
            <person name="Wendel J.F."/>
            <person name="Udall J.A."/>
        </authorList>
    </citation>
    <scope>NUCLEOTIDE SEQUENCE [LARGE SCALE GENOMIC DNA]</scope>
    <source>
        <strain evidence="10">JFW-Udall</strain>
        <tissue evidence="10">Leaf</tissue>
    </source>
</reference>
<evidence type="ECO:0000256" key="3">
    <source>
        <dbReference type="ARBA" id="ARBA00023002"/>
    </source>
</evidence>
<dbReference type="GO" id="GO:0030267">
    <property type="term" value="F:glyoxylate reductase (NADPH) activity"/>
    <property type="evidence" value="ECO:0007669"/>
    <property type="project" value="UniProtKB-ARBA"/>
</dbReference>
<evidence type="ECO:0000259" key="8">
    <source>
        <dbReference type="Pfam" id="PF00389"/>
    </source>
</evidence>
<evidence type="ECO:0000256" key="4">
    <source>
        <dbReference type="ARBA" id="ARBA00023027"/>
    </source>
</evidence>
<protein>
    <recommendedName>
        <fullName evidence="12">Glyoxylate/hydroxypyruvate reductase HPR3-like</fullName>
    </recommendedName>
</protein>
<dbReference type="InterPro" id="IPR036291">
    <property type="entry name" value="NAD(P)-bd_dom_sf"/>
</dbReference>
<dbReference type="GO" id="GO:0009854">
    <property type="term" value="P:oxidative photosynthetic carbon pathway"/>
    <property type="evidence" value="ECO:0007669"/>
    <property type="project" value="UniProtKB-KW"/>
</dbReference>
<dbReference type="Pfam" id="PF00389">
    <property type="entry name" value="2-Hacid_dh"/>
    <property type="match status" value="1"/>
</dbReference>
<keyword evidence="1" id="KW-0323">Glycolate pathway</keyword>
<dbReference type="EMBL" id="JAHUZN010000007">
    <property type="protein sequence ID" value="KAG8488971.1"/>
    <property type="molecule type" value="Genomic_DNA"/>
</dbReference>
<evidence type="ECO:0000256" key="5">
    <source>
        <dbReference type="ARBA" id="ARBA00023238"/>
    </source>
</evidence>
<dbReference type="SUPFAM" id="SSF52283">
    <property type="entry name" value="Formate/glycerate dehydrogenase catalytic domain-like"/>
    <property type="match status" value="1"/>
</dbReference>
<keyword evidence="5" id="KW-0601">Photorespiration</keyword>
<dbReference type="CDD" id="cd12156">
    <property type="entry name" value="HPPR"/>
    <property type="match status" value="1"/>
</dbReference>
<gene>
    <name evidence="10" type="ORF">CXB51_017068</name>
</gene>
<dbReference type="InterPro" id="IPR006140">
    <property type="entry name" value="D-isomer_DH_NAD-bd"/>
</dbReference>
<dbReference type="GO" id="GO:0005829">
    <property type="term" value="C:cytosol"/>
    <property type="evidence" value="ECO:0007669"/>
    <property type="project" value="TreeGrafter"/>
</dbReference>
<dbReference type="PANTHER" id="PTHR10996">
    <property type="entry name" value="2-HYDROXYACID DEHYDROGENASE-RELATED"/>
    <property type="match status" value="1"/>
</dbReference>
<feature type="domain" description="D-isomer specific 2-hydroxyacid dehydrogenase NAD-binding" evidence="9">
    <location>
        <begin position="127"/>
        <end position="300"/>
    </location>
</feature>
<evidence type="ECO:0000259" key="9">
    <source>
        <dbReference type="Pfam" id="PF02826"/>
    </source>
</evidence>
<keyword evidence="3 7" id="KW-0560">Oxidoreductase</keyword>
<dbReference type="GO" id="GO:0016618">
    <property type="term" value="F:hydroxypyruvate reductase [NAD(P)H] activity"/>
    <property type="evidence" value="ECO:0007669"/>
    <property type="project" value="TreeGrafter"/>
</dbReference>
<name>A0A8J5Z0N7_9ROSI</name>
<evidence type="ECO:0000256" key="7">
    <source>
        <dbReference type="RuleBase" id="RU003719"/>
    </source>
</evidence>
<evidence type="ECO:0000313" key="10">
    <source>
        <dbReference type="EMBL" id="KAG8488971.1"/>
    </source>
</evidence>
<evidence type="ECO:0000256" key="1">
    <source>
        <dbReference type="ARBA" id="ARBA00022594"/>
    </source>
</evidence>
<evidence type="ECO:0000313" key="11">
    <source>
        <dbReference type="Proteomes" id="UP000701853"/>
    </source>
</evidence>
<feature type="domain" description="D-isomer specific 2-hydroxyacid dehydrogenase catalytic" evidence="8">
    <location>
        <begin position="57"/>
        <end position="331"/>
    </location>
</feature>
<dbReference type="AlphaFoldDB" id="A0A8J5Z0N7"/>
<dbReference type="FunFam" id="3.40.50.720:FF:000213">
    <property type="entry name" value="Putative 2-hydroxyacid dehydrogenase"/>
    <property type="match status" value="1"/>
</dbReference>
<comment type="caution">
    <text evidence="10">The sequence shown here is derived from an EMBL/GenBank/DDBJ whole genome shotgun (WGS) entry which is preliminary data.</text>
</comment>
<keyword evidence="4" id="KW-0520">NAD</keyword>
<keyword evidence="2" id="KW-0521">NADP</keyword>
<dbReference type="Gene3D" id="3.40.50.720">
    <property type="entry name" value="NAD(P)-binding Rossmann-like Domain"/>
    <property type="match status" value="2"/>
</dbReference>
<evidence type="ECO:0000256" key="6">
    <source>
        <dbReference type="ARBA" id="ARBA00061400"/>
    </source>
</evidence>
<dbReference type="OrthoDB" id="298012at2759"/>
<organism evidence="10 11">
    <name type="scientific">Gossypium anomalum</name>
    <dbReference type="NCBI Taxonomy" id="47600"/>
    <lineage>
        <taxon>Eukaryota</taxon>
        <taxon>Viridiplantae</taxon>
        <taxon>Streptophyta</taxon>
        <taxon>Embryophyta</taxon>
        <taxon>Tracheophyta</taxon>
        <taxon>Spermatophyta</taxon>
        <taxon>Magnoliopsida</taxon>
        <taxon>eudicotyledons</taxon>
        <taxon>Gunneridae</taxon>
        <taxon>Pentapetalae</taxon>
        <taxon>rosids</taxon>
        <taxon>malvids</taxon>
        <taxon>Malvales</taxon>
        <taxon>Malvaceae</taxon>
        <taxon>Malvoideae</taxon>
        <taxon>Gossypium</taxon>
    </lineage>
</organism>
<evidence type="ECO:0000256" key="2">
    <source>
        <dbReference type="ARBA" id="ARBA00022857"/>
    </source>
</evidence>
<evidence type="ECO:0008006" key="12">
    <source>
        <dbReference type="Google" id="ProtNLM"/>
    </source>
</evidence>